<feature type="signal peptide" evidence="1">
    <location>
        <begin position="1"/>
        <end position="21"/>
    </location>
</feature>
<dbReference type="EMBL" id="JAQQDR010000003">
    <property type="protein sequence ID" value="MFM0238134.1"/>
    <property type="molecule type" value="Genomic_DNA"/>
</dbReference>
<proteinExistence type="predicted"/>
<evidence type="ECO:0008006" key="4">
    <source>
        <dbReference type="Google" id="ProtNLM"/>
    </source>
</evidence>
<evidence type="ECO:0000313" key="2">
    <source>
        <dbReference type="EMBL" id="MFM0238134.1"/>
    </source>
</evidence>
<comment type="caution">
    <text evidence="2">The sequence shown here is derived from an EMBL/GenBank/DDBJ whole genome shotgun (WGS) entry which is preliminary data.</text>
</comment>
<keyword evidence="1" id="KW-0732">Signal</keyword>
<reference evidence="2 3" key="1">
    <citation type="journal article" date="2024" name="Chem. Sci.">
        <title>Discovery of megapolipeptins by genome mining of a Burkholderiales bacteria collection.</title>
        <authorList>
            <person name="Paulo B.S."/>
            <person name="Recchia M.J.J."/>
            <person name="Lee S."/>
            <person name="Fergusson C.H."/>
            <person name="Romanowski S.B."/>
            <person name="Hernandez A."/>
            <person name="Krull N."/>
            <person name="Liu D.Y."/>
            <person name="Cavanagh H."/>
            <person name="Bos A."/>
            <person name="Gray C.A."/>
            <person name="Murphy B.T."/>
            <person name="Linington R.G."/>
            <person name="Eustaquio A.S."/>
        </authorList>
    </citation>
    <scope>NUCLEOTIDE SEQUENCE [LARGE SCALE GENOMIC DNA]</scope>
    <source>
        <strain evidence="2 3">RL17-351-BIE-A</strain>
    </source>
</reference>
<name>A0ABW9BDM5_9BURK</name>
<evidence type="ECO:0000256" key="1">
    <source>
        <dbReference type="SAM" id="SignalP"/>
    </source>
</evidence>
<sequence>MKIGIYILGLVLTAASLQATACTILLQDKIELPHGVPDISNGDRLALTRHYLTAREWTGEGTRATVEATAFEYESNPKQLAALRGEKITAFLKQLGLDKDDIDVDERVIKLNKGKIDPDDKWQIGVEFVPKCPATGCQKLCNTPNLPGVVSYAVTADTPGLVPGSNIFTCGDKREPANARIITREVWTATTKEQALTLATNGGKPRAGVCYQIATSAHKYIGMTDNQGRTELLQLLGPEYTTIEVKVDQYSY</sequence>
<keyword evidence="3" id="KW-1185">Reference proteome</keyword>
<feature type="chain" id="PRO_5046874974" description="Lipoprotein" evidence="1">
    <location>
        <begin position="22"/>
        <end position="252"/>
    </location>
</feature>
<protein>
    <recommendedName>
        <fullName evidence="4">Lipoprotein</fullName>
    </recommendedName>
</protein>
<organism evidence="2 3">
    <name type="scientific">Paraburkholderia phytofirmans</name>
    <dbReference type="NCBI Taxonomy" id="261302"/>
    <lineage>
        <taxon>Bacteria</taxon>
        <taxon>Pseudomonadati</taxon>
        <taxon>Pseudomonadota</taxon>
        <taxon>Betaproteobacteria</taxon>
        <taxon>Burkholderiales</taxon>
        <taxon>Burkholderiaceae</taxon>
        <taxon>Paraburkholderia</taxon>
    </lineage>
</organism>
<evidence type="ECO:0000313" key="3">
    <source>
        <dbReference type="Proteomes" id="UP001629274"/>
    </source>
</evidence>
<dbReference type="Proteomes" id="UP001629274">
    <property type="component" value="Unassembled WGS sequence"/>
</dbReference>
<gene>
    <name evidence="2" type="ORF">PQR03_08330</name>
</gene>
<dbReference type="RefSeq" id="WP_408259877.1">
    <property type="nucleotide sequence ID" value="NZ_JAQQCK010000003.1"/>
</dbReference>
<accession>A0ABW9BDM5</accession>